<dbReference type="InterPro" id="IPR029063">
    <property type="entry name" value="SAM-dependent_MTases_sf"/>
</dbReference>
<evidence type="ECO:0000256" key="1">
    <source>
        <dbReference type="SAM" id="MobiDB-lite"/>
    </source>
</evidence>
<keyword evidence="3" id="KW-1185">Reference proteome</keyword>
<gene>
    <name evidence="2" type="ORF">V5799_000519</name>
</gene>
<feature type="region of interest" description="Disordered" evidence="1">
    <location>
        <begin position="133"/>
        <end position="178"/>
    </location>
</feature>
<proteinExistence type="predicted"/>
<dbReference type="AlphaFoldDB" id="A0AAQ4D2T9"/>
<feature type="compositionally biased region" description="Basic and acidic residues" evidence="1">
    <location>
        <begin position="133"/>
        <end position="152"/>
    </location>
</feature>
<organism evidence="2 3">
    <name type="scientific">Amblyomma americanum</name>
    <name type="common">Lone star tick</name>
    <dbReference type="NCBI Taxonomy" id="6943"/>
    <lineage>
        <taxon>Eukaryota</taxon>
        <taxon>Metazoa</taxon>
        <taxon>Ecdysozoa</taxon>
        <taxon>Arthropoda</taxon>
        <taxon>Chelicerata</taxon>
        <taxon>Arachnida</taxon>
        <taxon>Acari</taxon>
        <taxon>Parasitiformes</taxon>
        <taxon>Ixodida</taxon>
        <taxon>Ixodoidea</taxon>
        <taxon>Ixodidae</taxon>
        <taxon>Amblyomminae</taxon>
        <taxon>Amblyomma</taxon>
    </lineage>
</organism>
<accession>A0AAQ4D2T9</accession>
<dbReference type="Gene3D" id="3.40.50.150">
    <property type="entry name" value="Vaccinia Virus protein VP39"/>
    <property type="match status" value="1"/>
</dbReference>
<dbReference type="Proteomes" id="UP001321473">
    <property type="component" value="Unassembled WGS sequence"/>
</dbReference>
<evidence type="ECO:0000313" key="2">
    <source>
        <dbReference type="EMBL" id="KAK8756779.1"/>
    </source>
</evidence>
<reference evidence="2 3" key="1">
    <citation type="journal article" date="2023" name="Arcadia Sci">
        <title>De novo assembly of a long-read Amblyomma americanum tick genome.</title>
        <authorList>
            <person name="Chou S."/>
            <person name="Poskanzer K.E."/>
            <person name="Rollins M."/>
            <person name="Thuy-Boun P.S."/>
        </authorList>
    </citation>
    <scope>NUCLEOTIDE SEQUENCE [LARGE SCALE GENOMIC DNA]</scope>
    <source>
        <strain evidence="2">F_SG_1</strain>
        <tissue evidence="2">Salivary glands</tissue>
    </source>
</reference>
<comment type="caution">
    <text evidence="2">The sequence shown here is derived from an EMBL/GenBank/DDBJ whole genome shotgun (WGS) entry which is preliminary data.</text>
</comment>
<dbReference type="EMBL" id="JARKHS020035911">
    <property type="protein sequence ID" value="KAK8756779.1"/>
    <property type="molecule type" value="Genomic_DNA"/>
</dbReference>
<sequence>MALSRKKQRMKQPDYMENGDGSYKTRTFVFQSHKESLTVKIIEMMDPSYGMYVWPCSPVLAQYLWFNREHIKGKRILEVGRITIWLIYDCHVWQLCAATESVWCLLSTGKRDSGVQKTRECRRLGRSPDVRETAVVEDGARVQKTPPEDHCRLSPLRVPTSEHERSARTQAPPGALRR</sequence>
<evidence type="ECO:0000313" key="3">
    <source>
        <dbReference type="Proteomes" id="UP001321473"/>
    </source>
</evidence>
<protein>
    <submittedName>
        <fullName evidence="2">Uncharacterized protein</fullName>
    </submittedName>
</protein>
<name>A0AAQ4D2T9_AMBAM</name>